<evidence type="ECO:0000313" key="1">
    <source>
        <dbReference type="EMBL" id="OGE77912.1"/>
    </source>
</evidence>
<dbReference type="EMBL" id="MFEK01000016">
    <property type="protein sequence ID" value="OGE77912.1"/>
    <property type="molecule type" value="Genomic_DNA"/>
</dbReference>
<protein>
    <submittedName>
        <fullName evidence="1">Uncharacterized protein</fullName>
    </submittedName>
</protein>
<sequence>MRPLVEASTLAFQETILEGLRKLSIEDIAGQSDLARMAREVLEIDQKVKELDAPLNLTGPARETINILQDRLNEQHQLRQRRSRLCWCIIVDAQNLFSEMLVAYLTKAMEPHEHKH</sequence>
<name>A0A1F5NK77_9BACT</name>
<comment type="caution">
    <text evidence="1">The sequence shown here is derived from an EMBL/GenBank/DDBJ whole genome shotgun (WGS) entry which is preliminary data.</text>
</comment>
<dbReference type="AlphaFoldDB" id="A0A1F5NK77"/>
<accession>A0A1F5NK77</accession>
<dbReference type="STRING" id="1817824.A2751_02605"/>
<evidence type="ECO:0000313" key="2">
    <source>
        <dbReference type="Proteomes" id="UP000176864"/>
    </source>
</evidence>
<dbReference type="Proteomes" id="UP000176864">
    <property type="component" value="Unassembled WGS sequence"/>
</dbReference>
<organism evidence="1 2">
    <name type="scientific">Candidatus Doudnabacteria bacterium RIFCSPHIGHO2_01_FULL_46_14</name>
    <dbReference type="NCBI Taxonomy" id="1817824"/>
    <lineage>
        <taxon>Bacteria</taxon>
        <taxon>Candidatus Doudnaibacteriota</taxon>
    </lineage>
</organism>
<reference evidence="1 2" key="1">
    <citation type="journal article" date="2016" name="Nat. Commun.">
        <title>Thousands of microbial genomes shed light on interconnected biogeochemical processes in an aquifer system.</title>
        <authorList>
            <person name="Anantharaman K."/>
            <person name="Brown C.T."/>
            <person name="Hug L.A."/>
            <person name="Sharon I."/>
            <person name="Castelle C.J."/>
            <person name="Probst A.J."/>
            <person name="Thomas B.C."/>
            <person name="Singh A."/>
            <person name="Wilkins M.J."/>
            <person name="Karaoz U."/>
            <person name="Brodie E.L."/>
            <person name="Williams K.H."/>
            <person name="Hubbard S.S."/>
            <person name="Banfield J.F."/>
        </authorList>
    </citation>
    <scope>NUCLEOTIDE SEQUENCE [LARGE SCALE GENOMIC DNA]</scope>
</reference>
<gene>
    <name evidence="1" type="ORF">A2751_02605</name>
</gene>
<proteinExistence type="predicted"/>